<feature type="compositionally biased region" description="Low complexity" evidence="1">
    <location>
        <begin position="89"/>
        <end position="99"/>
    </location>
</feature>
<feature type="compositionally biased region" description="Pro residues" evidence="1">
    <location>
        <begin position="106"/>
        <end position="125"/>
    </location>
</feature>
<keyword evidence="3" id="KW-1185">Reference proteome</keyword>
<comment type="caution">
    <text evidence="2">The sequence shown here is derived from an EMBL/GenBank/DDBJ whole genome shotgun (WGS) entry which is preliminary data.</text>
</comment>
<dbReference type="AlphaFoldDB" id="A0AA40A7Q1"/>
<evidence type="ECO:0000256" key="1">
    <source>
        <dbReference type="SAM" id="MobiDB-lite"/>
    </source>
</evidence>
<proteinExistence type="predicted"/>
<protein>
    <submittedName>
        <fullName evidence="2">Uncharacterized protein</fullName>
    </submittedName>
</protein>
<feature type="region of interest" description="Disordered" evidence="1">
    <location>
        <begin position="198"/>
        <end position="235"/>
    </location>
</feature>
<evidence type="ECO:0000313" key="3">
    <source>
        <dbReference type="Proteomes" id="UP001172102"/>
    </source>
</evidence>
<feature type="compositionally biased region" description="Basic residues" evidence="1">
    <location>
        <begin position="150"/>
        <end position="163"/>
    </location>
</feature>
<dbReference type="EMBL" id="JAUKUA010000005">
    <property type="protein sequence ID" value="KAK0710790.1"/>
    <property type="molecule type" value="Genomic_DNA"/>
</dbReference>
<feature type="compositionally biased region" description="Acidic residues" evidence="1">
    <location>
        <begin position="208"/>
        <end position="219"/>
    </location>
</feature>
<name>A0AA40A7Q1_9PEZI</name>
<reference evidence="2" key="1">
    <citation type="submission" date="2023-06" db="EMBL/GenBank/DDBJ databases">
        <title>Genome-scale phylogeny and comparative genomics of the fungal order Sordariales.</title>
        <authorList>
            <consortium name="Lawrence Berkeley National Laboratory"/>
            <person name="Hensen N."/>
            <person name="Bonometti L."/>
            <person name="Westerberg I."/>
            <person name="Brannstrom I.O."/>
            <person name="Guillou S."/>
            <person name="Cros-Aarteil S."/>
            <person name="Calhoun S."/>
            <person name="Haridas S."/>
            <person name="Kuo A."/>
            <person name="Mondo S."/>
            <person name="Pangilinan J."/>
            <person name="Riley R."/>
            <person name="Labutti K."/>
            <person name="Andreopoulos B."/>
            <person name="Lipzen A."/>
            <person name="Chen C."/>
            <person name="Yanf M."/>
            <person name="Daum C."/>
            <person name="Ng V."/>
            <person name="Clum A."/>
            <person name="Steindorff A."/>
            <person name="Ohm R."/>
            <person name="Martin F."/>
            <person name="Silar P."/>
            <person name="Natvig D."/>
            <person name="Lalanne C."/>
            <person name="Gautier V."/>
            <person name="Ament-Velasquez S.L."/>
            <person name="Kruys A."/>
            <person name="Hutchinson M.I."/>
            <person name="Powell A.J."/>
            <person name="Barry K."/>
            <person name="Miller A.N."/>
            <person name="Grigoriev I.V."/>
            <person name="Debuchy R."/>
            <person name="Gladieux P."/>
            <person name="Thoren M.H."/>
            <person name="Johannesson H."/>
        </authorList>
    </citation>
    <scope>NUCLEOTIDE SEQUENCE</scope>
    <source>
        <strain evidence="2">SMH4607-1</strain>
    </source>
</reference>
<gene>
    <name evidence="2" type="ORF">B0H67DRAFT_265279</name>
</gene>
<feature type="compositionally biased region" description="Basic and acidic residues" evidence="1">
    <location>
        <begin position="9"/>
        <end position="28"/>
    </location>
</feature>
<dbReference type="Proteomes" id="UP001172102">
    <property type="component" value="Unassembled WGS sequence"/>
</dbReference>
<sequence length="235" mass="27076">MPQTGPRHVSIDERDPYDRTYDRTHDEDPPQPPSRQHPTSQCRQQLARRQRPARDCPHPHRGRRWRRPDQQPAHQRARRTHRLPHPGIARPLRPAAPYARVRHPPVGSPPRPPRHPSPAPQPPHAAPAALGPRDLPRRRRCRPHPLPLHRAGHARRRLDRLRRPARGAAARAREDGDWHTFWEGELLARGYRQEIELTETDSDYHLDEDGEGDGEGDGDGESRRQESKPGCGKKK</sequence>
<feature type="compositionally biased region" description="Basic residues" evidence="1">
    <location>
        <begin position="75"/>
        <end position="84"/>
    </location>
</feature>
<evidence type="ECO:0000313" key="2">
    <source>
        <dbReference type="EMBL" id="KAK0710790.1"/>
    </source>
</evidence>
<accession>A0AA40A7Q1</accession>
<feature type="region of interest" description="Disordered" evidence="1">
    <location>
        <begin position="1"/>
        <end position="163"/>
    </location>
</feature>
<organism evidence="2 3">
    <name type="scientific">Lasiosphaeris hirsuta</name>
    <dbReference type="NCBI Taxonomy" id="260670"/>
    <lineage>
        <taxon>Eukaryota</taxon>
        <taxon>Fungi</taxon>
        <taxon>Dikarya</taxon>
        <taxon>Ascomycota</taxon>
        <taxon>Pezizomycotina</taxon>
        <taxon>Sordariomycetes</taxon>
        <taxon>Sordariomycetidae</taxon>
        <taxon>Sordariales</taxon>
        <taxon>Lasiosphaeriaceae</taxon>
        <taxon>Lasiosphaeris</taxon>
    </lineage>
</organism>